<evidence type="ECO:0000313" key="1">
    <source>
        <dbReference type="EMBL" id="AUZ95082.1"/>
    </source>
</evidence>
<reference evidence="1 2" key="1">
    <citation type="submission" date="2017-06" db="EMBL/GenBank/DDBJ databases">
        <authorList>
            <person name="Kim H.J."/>
            <person name="Triplett B.A."/>
        </authorList>
    </citation>
    <scope>NUCLEOTIDE SEQUENCE [LARGE SCALE GENOMIC DNA]</scope>
</reference>
<dbReference type="GeneID" id="40088325"/>
<name>A0A2L0UZT4_9CAUD</name>
<accession>A0A2L0UZT4</accession>
<keyword evidence="2" id="KW-1185">Reference proteome</keyword>
<proteinExistence type="predicted"/>
<protein>
    <submittedName>
        <fullName evidence="1">Uncharacterized protein</fullName>
    </submittedName>
</protein>
<dbReference type="RefSeq" id="YP_009611987.1">
    <property type="nucleotide sequence ID" value="NC_042013.1"/>
</dbReference>
<sequence length="301" mass="33625">MADEPLITIPFDPDFNTAVRPRCPGLNMRNVFQVRTAMRLCRKLKTADITTFYGFKPSVNCNTYPMLPTDTESEKARCGISSVHFTIDNYKSFCKPLPSAILDKGNEGSRICHTLPIKTEEIDISLDNRYCYISEEKEVTNDGQAVCRKDIIIEDLAVLHASLNWLCMVTDPMIRSDVSSRACRIPAITQYPINISAIPGYIRYSCYTTDIFGSDTDRIGNKVCNVKGISNSEFTASVFIGRFSCKLLPTTISYIGRSARCHIITGVILTPIMFGRVGKGRPFHIGPILSGRMNPKMRPAQ</sequence>
<dbReference type="KEGG" id="vg:40088325"/>
<evidence type="ECO:0000313" key="2">
    <source>
        <dbReference type="Proteomes" id="UP000223025"/>
    </source>
</evidence>
<dbReference type="Proteomes" id="UP000223025">
    <property type="component" value="Segment"/>
</dbReference>
<dbReference type="EMBL" id="MF403008">
    <property type="protein sequence ID" value="AUZ95082.1"/>
    <property type="molecule type" value="Genomic_DNA"/>
</dbReference>
<organism evidence="1 2">
    <name type="scientific">Agrobacterium phage Atu_ph07</name>
    <dbReference type="NCBI Taxonomy" id="2024264"/>
    <lineage>
        <taxon>Viruses</taxon>
        <taxon>Duplodnaviria</taxon>
        <taxon>Heunggongvirae</taxon>
        <taxon>Uroviricota</taxon>
        <taxon>Caudoviricetes</taxon>
        <taxon>Polybotosvirus</taxon>
        <taxon>Polybotosvirus Atuph07</taxon>
    </lineage>
</organism>